<proteinExistence type="predicted"/>
<evidence type="ECO:0000313" key="1">
    <source>
        <dbReference type="EMBL" id="SAI72222.1"/>
    </source>
</evidence>
<name>A0A157QBA0_9BORD</name>
<dbReference type="Proteomes" id="UP000076825">
    <property type="component" value="Chromosome 1"/>
</dbReference>
<sequence>MRFCVYKGHPGFRAYNVVRRRGLRVLVTLDGAPVTHCVMADTRRGVVVCDEVDDHGKVVVNARGDGIKQVRRFGRVAVEITR</sequence>
<dbReference type="PATRIC" id="fig|123899.6.peg.3096"/>
<gene>
    <name evidence="1" type="ORF">SAMEA3906487_03102</name>
</gene>
<keyword evidence="2" id="KW-1185">Reference proteome</keyword>
<protein>
    <submittedName>
        <fullName evidence="1">Uncharacterized protein</fullName>
    </submittedName>
</protein>
<evidence type="ECO:0000313" key="2">
    <source>
        <dbReference type="Proteomes" id="UP000076825"/>
    </source>
</evidence>
<reference evidence="1 2" key="1">
    <citation type="submission" date="2016-04" db="EMBL/GenBank/DDBJ databases">
        <authorList>
            <consortium name="Pathogen Informatics"/>
        </authorList>
    </citation>
    <scope>NUCLEOTIDE SEQUENCE [LARGE SCALE GENOMIC DNA]</scope>
    <source>
        <strain evidence="1 2">H044680328</strain>
    </source>
</reference>
<dbReference type="EMBL" id="LT546645">
    <property type="protein sequence ID" value="SAI72222.1"/>
    <property type="molecule type" value="Genomic_DNA"/>
</dbReference>
<dbReference type="STRING" id="123899.SAMEA3906487_03102"/>
<dbReference type="AlphaFoldDB" id="A0A157QBA0"/>
<organism evidence="1 2">
    <name type="scientific">Bordetella trematum</name>
    <dbReference type="NCBI Taxonomy" id="123899"/>
    <lineage>
        <taxon>Bacteria</taxon>
        <taxon>Pseudomonadati</taxon>
        <taxon>Pseudomonadota</taxon>
        <taxon>Betaproteobacteria</taxon>
        <taxon>Burkholderiales</taxon>
        <taxon>Alcaligenaceae</taxon>
        <taxon>Bordetella</taxon>
    </lineage>
</organism>
<accession>A0A157QBA0</accession>
<dbReference type="KEGG" id="btrm:SAMEA390648703102"/>